<dbReference type="OrthoDB" id="48180at2759"/>
<protein>
    <submittedName>
        <fullName evidence="2">Uncharacterized protein</fullName>
    </submittedName>
</protein>
<sequence length="274" mass="29366">MSSFMSGRAPPPPPPPPTIKETRVKFTEVTVRSYELCMGDNPSVSSGPPIGLDWTYDEGNQETRHIDDFEEIREIDRRDISIFARRGRISVEDRVRICLETGSSGEEIKLAVKEIREIQERMIQNIYGASPFEEVIEKWNSVTEQINMGAIVAAKKFTKLWKKKAKASREKRESTAAAAALNQSPGTPPGREYLPSSASAPSSPSSPPLTPASHLFDSAGSTPLKASPCPVSPPSSSGVPSAASLSTASSDTSETSGTFSAAPPPYPPYSGGGP</sequence>
<keyword evidence="3" id="KW-1185">Reference proteome</keyword>
<name>A0A9W7DXR7_9STRA</name>
<comment type="caution">
    <text evidence="2">The sequence shown here is derived from an EMBL/GenBank/DDBJ whole genome shotgun (WGS) entry which is preliminary data.</text>
</comment>
<proteinExistence type="predicted"/>
<feature type="region of interest" description="Disordered" evidence="1">
    <location>
        <begin position="1"/>
        <end position="21"/>
    </location>
</feature>
<gene>
    <name evidence="2" type="ORF">TrRE_jg13194</name>
</gene>
<feature type="compositionally biased region" description="Pro residues" evidence="1">
    <location>
        <begin position="9"/>
        <end position="18"/>
    </location>
</feature>
<evidence type="ECO:0000313" key="2">
    <source>
        <dbReference type="EMBL" id="GMH54568.1"/>
    </source>
</evidence>
<dbReference type="AlphaFoldDB" id="A0A9W7DXR7"/>
<dbReference type="EMBL" id="BRXZ01000809">
    <property type="protein sequence ID" value="GMH54568.1"/>
    <property type="molecule type" value="Genomic_DNA"/>
</dbReference>
<evidence type="ECO:0000256" key="1">
    <source>
        <dbReference type="SAM" id="MobiDB-lite"/>
    </source>
</evidence>
<reference evidence="2" key="1">
    <citation type="submission" date="2022-07" db="EMBL/GenBank/DDBJ databases">
        <title>Genome analysis of Parmales, a sister group of diatoms, reveals the evolutionary specialization of diatoms from phago-mixotrophs to photoautotrophs.</title>
        <authorList>
            <person name="Ban H."/>
            <person name="Sato S."/>
            <person name="Yoshikawa S."/>
            <person name="Kazumasa Y."/>
            <person name="Nakamura Y."/>
            <person name="Ichinomiya M."/>
            <person name="Saitoh K."/>
            <person name="Sato N."/>
            <person name="Blanc-Mathieu R."/>
            <person name="Endo H."/>
            <person name="Kuwata A."/>
            <person name="Ogata H."/>
        </authorList>
    </citation>
    <scope>NUCLEOTIDE SEQUENCE</scope>
</reference>
<feature type="compositionally biased region" description="Low complexity" evidence="1">
    <location>
        <begin position="194"/>
        <end position="203"/>
    </location>
</feature>
<feature type="region of interest" description="Disordered" evidence="1">
    <location>
        <begin position="168"/>
        <end position="274"/>
    </location>
</feature>
<organism evidence="2 3">
    <name type="scientific">Triparma retinervis</name>
    <dbReference type="NCBI Taxonomy" id="2557542"/>
    <lineage>
        <taxon>Eukaryota</taxon>
        <taxon>Sar</taxon>
        <taxon>Stramenopiles</taxon>
        <taxon>Ochrophyta</taxon>
        <taxon>Bolidophyceae</taxon>
        <taxon>Parmales</taxon>
        <taxon>Triparmaceae</taxon>
        <taxon>Triparma</taxon>
    </lineage>
</organism>
<feature type="compositionally biased region" description="Low complexity" evidence="1">
    <location>
        <begin position="226"/>
        <end position="256"/>
    </location>
</feature>
<evidence type="ECO:0000313" key="3">
    <source>
        <dbReference type="Proteomes" id="UP001165082"/>
    </source>
</evidence>
<dbReference type="Proteomes" id="UP001165082">
    <property type="component" value="Unassembled WGS sequence"/>
</dbReference>
<accession>A0A9W7DXR7</accession>